<dbReference type="VEuPathDB" id="VectorBase:GAUT038601"/>
<dbReference type="AlphaFoldDB" id="A0A1A9VIK1"/>
<accession>A0A1A9VIK1</accession>
<sequence>MCYVQHIERNMLSFKRLANKFIELKIAFELLRSLFNVLLNVRLFFNKPGTNDRQAHIVNTPIEVQENASLELLIFCNVLPACIAITEGGATPQNVPKVKVYNGTPITGAAKLINQLGRIGVIRKNSI</sequence>
<reference evidence="1" key="1">
    <citation type="submission" date="2020-05" db="UniProtKB">
        <authorList>
            <consortium name="EnsemblMetazoa"/>
        </authorList>
    </citation>
    <scope>IDENTIFICATION</scope>
    <source>
        <strain evidence="1">TTRI</strain>
    </source>
</reference>
<proteinExistence type="predicted"/>
<dbReference type="EnsemblMetazoa" id="GAUT038601-RA">
    <property type="protein sequence ID" value="GAUT038601-PA"/>
    <property type="gene ID" value="GAUT038601"/>
</dbReference>
<evidence type="ECO:0000313" key="2">
    <source>
        <dbReference type="Proteomes" id="UP000078200"/>
    </source>
</evidence>
<name>A0A1A9VIK1_GLOAU</name>
<keyword evidence="2" id="KW-1185">Reference proteome</keyword>
<protein>
    <submittedName>
        <fullName evidence="1">Uncharacterized protein</fullName>
    </submittedName>
</protein>
<organism evidence="1 2">
    <name type="scientific">Glossina austeni</name>
    <name type="common">Savannah tsetse fly</name>
    <dbReference type="NCBI Taxonomy" id="7395"/>
    <lineage>
        <taxon>Eukaryota</taxon>
        <taxon>Metazoa</taxon>
        <taxon>Ecdysozoa</taxon>
        <taxon>Arthropoda</taxon>
        <taxon>Hexapoda</taxon>
        <taxon>Insecta</taxon>
        <taxon>Pterygota</taxon>
        <taxon>Neoptera</taxon>
        <taxon>Endopterygota</taxon>
        <taxon>Diptera</taxon>
        <taxon>Brachycera</taxon>
        <taxon>Muscomorpha</taxon>
        <taxon>Hippoboscoidea</taxon>
        <taxon>Glossinidae</taxon>
        <taxon>Glossina</taxon>
    </lineage>
</organism>
<evidence type="ECO:0000313" key="1">
    <source>
        <dbReference type="EnsemblMetazoa" id="GAUT038601-PA"/>
    </source>
</evidence>
<dbReference type="Proteomes" id="UP000078200">
    <property type="component" value="Unassembled WGS sequence"/>
</dbReference>